<comment type="caution">
    <text evidence="1">The sequence shown here is derived from an EMBL/GenBank/DDBJ whole genome shotgun (WGS) entry which is preliminary data.</text>
</comment>
<gene>
    <name evidence="1" type="ORF">SmJEL517_g00973</name>
</gene>
<keyword evidence="2" id="KW-1185">Reference proteome</keyword>
<sequence>MSSPRQFSENFGRFWTWMTPSVDKRLEPIKTEIGLRGLSGRIIEIGAGAGPNFKYYNPSKVDHVTAIEPNAVMHAKLTEEAAKHGFTKEKGNLTILLQALEDVVIAPESADAIVSTLVLCSVTSLPGSAKQLASWLKPGGKLLFLEHVAYKPNTFGLSFQKYIRDGWAYIGDGCDLTRQTHEVLKSDGNLDVTILGDQRDTVYSIAPQVWGFATKSKL</sequence>
<dbReference type="InterPro" id="IPR029063">
    <property type="entry name" value="SAM-dependent_MTases_sf"/>
</dbReference>
<dbReference type="STRING" id="1806994.A0A507C5S8"/>
<name>A0A507C5S8_9FUNG</name>
<dbReference type="PANTHER" id="PTHR45036:SF1">
    <property type="entry name" value="METHYLTRANSFERASE LIKE 7A"/>
    <property type="match status" value="1"/>
</dbReference>
<organism evidence="1 2">
    <name type="scientific">Synchytrium microbalum</name>
    <dbReference type="NCBI Taxonomy" id="1806994"/>
    <lineage>
        <taxon>Eukaryota</taxon>
        <taxon>Fungi</taxon>
        <taxon>Fungi incertae sedis</taxon>
        <taxon>Chytridiomycota</taxon>
        <taxon>Chytridiomycota incertae sedis</taxon>
        <taxon>Chytridiomycetes</taxon>
        <taxon>Synchytriales</taxon>
        <taxon>Synchytriaceae</taxon>
        <taxon>Synchytrium</taxon>
    </lineage>
</organism>
<proteinExistence type="predicted"/>
<protein>
    <recommendedName>
        <fullName evidence="3">Methyltransferase type 11 domain-containing protein</fullName>
    </recommendedName>
</protein>
<dbReference type="CDD" id="cd02440">
    <property type="entry name" value="AdoMet_MTases"/>
    <property type="match status" value="1"/>
</dbReference>
<dbReference type="Gene3D" id="3.40.50.150">
    <property type="entry name" value="Vaccinia Virus protein VP39"/>
    <property type="match status" value="1"/>
</dbReference>
<reference evidence="1 2" key="1">
    <citation type="journal article" date="2019" name="Sci. Rep.">
        <title>Comparative genomics of chytrid fungi reveal insights into the obligate biotrophic and pathogenic lifestyle of Synchytrium endobioticum.</title>
        <authorList>
            <person name="van de Vossenberg B.T.L.H."/>
            <person name="Warris S."/>
            <person name="Nguyen H.D.T."/>
            <person name="van Gent-Pelzer M.P.E."/>
            <person name="Joly D.L."/>
            <person name="van de Geest H.C."/>
            <person name="Bonants P.J.M."/>
            <person name="Smith D.S."/>
            <person name="Levesque C.A."/>
            <person name="van der Lee T.A.J."/>
        </authorList>
    </citation>
    <scope>NUCLEOTIDE SEQUENCE [LARGE SCALE GENOMIC DNA]</scope>
    <source>
        <strain evidence="1 2">JEL517</strain>
    </source>
</reference>
<dbReference type="SUPFAM" id="SSF53335">
    <property type="entry name" value="S-adenosyl-L-methionine-dependent methyltransferases"/>
    <property type="match status" value="1"/>
</dbReference>
<dbReference type="Pfam" id="PF13489">
    <property type="entry name" value="Methyltransf_23"/>
    <property type="match status" value="1"/>
</dbReference>
<evidence type="ECO:0000313" key="1">
    <source>
        <dbReference type="EMBL" id="TPX36940.1"/>
    </source>
</evidence>
<dbReference type="OrthoDB" id="540004at2759"/>
<dbReference type="EMBL" id="QEAO01000003">
    <property type="protein sequence ID" value="TPX36940.1"/>
    <property type="molecule type" value="Genomic_DNA"/>
</dbReference>
<dbReference type="PANTHER" id="PTHR45036">
    <property type="entry name" value="METHYLTRANSFERASE LIKE 7B"/>
    <property type="match status" value="1"/>
</dbReference>
<evidence type="ECO:0008006" key="3">
    <source>
        <dbReference type="Google" id="ProtNLM"/>
    </source>
</evidence>
<dbReference type="GeneID" id="42002198"/>
<dbReference type="AlphaFoldDB" id="A0A507C5S8"/>
<evidence type="ECO:0000313" key="2">
    <source>
        <dbReference type="Proteomes" id="UP000319731"/>
    </source>
</evidence>
<dbReference type="InterPro" id="IPR052356">
    <property type="entry name" value="Thiol_S-MT"/>
</dbReference>
<dbReference type="RefSeq" id="XP_031027011.1">
    <property type="nucleotide sequence ID" value="XM_031166901.1"/>
</dbReference>
<accession>A0A507C5S8</accession>
<dbReference type="Proteomes" id="UP000319731">
    <property type="component" value="Unassembled WGS sequence"/>
</dbReference>